<dbReference type="AlphaFoldDB" id="A0A6J6IFY9"/>
<evidence type="ECO:0000313" key="1">
    <source>
        <dbReference type="EMBL" id="CAB4621088.1"/>
    </source>
</evidence>
<reference evidence="1" key="1">
    <citation type="submission" date="2020-05" db="EMBL/GenBank/DDBJ databases">
        <authorList>
            <person name="Chiriac C."/>
            <person name="Salcher M."/>
            <person name="Ghai R."/>
            <person name="Kavagutti S V."/>
        </authorList>
    </citation>
    <scope>NUCLEOTIDE SEQUENCE</scope>
</reference>
<dbReference type="EMBL" id="CAEZVI010000002">
    <property type="protein sequence ID" value="CAB4621088.1"/>
    <property type="molecule type" value="Genomic_DNA"/>
</dbReference>
<proteinExistence type="predicted"/>
<protein>
    <submittedName>
        <fullName evidence="1">Unannotated protein</fullName>
    </submittedName>
</protein>
<gene>
    <name evidence="1" type="ORF">UFOPK1981_00068</name>
</gene>
<name>A0A6J6IFY9_9ZZZZ</name>
<accession>A0A6J6IFY9</accession>
<sequence>MRSLVRSQYRPRLRINRVLPISITFCYSRGMTIRPAYLLECGHAWNADLTKPNENWIGKSALCPVCKEDSPVKAKIAH</sequence>
<organism evidence="1">
    <name type="scientific">freshwater metagenome</name>
    <dbReference type="NCBI Taxonomy" id="449393"/>
    <lineage>
        <taxon>unclassified sequences</taxon>
        <taxon>metagenomes</taxon>
        <taxon>ecological metagenomes</taxon>
    </lineage>
</organism>